<evidence type="ECO:0000256" key="1">
    <source>
        <dbReference type="SAM" id="SignalP"/>
    </source>
</evidence>
<reference evidence="2" key="1">
    <citation type="submission" date="2020-02" db="EMBL/GenBank/DDBJ databases">
        <authorList>
            <person name="Meier V. D."/>
        </authorList>
    </citation>
    <scope>NUCLEOTIDE SEQUENCE</scope>
    <source>
        <strain evidence="2">AVDCRST_MAG11</strain>
    </source>
</reference>
<feature type="signal peptide" evidence="1">
    <location>
        <begin position="1"/>
        <end position="23"/>
    </location>
</feature>
<protein>
    <submittedName>
        <fullName evidence="2">Uncharacterized protein</fullName>
    </submittedName>
</protein>
<feature type="chain" id="PRO_5026689448" evidence="1">
    <location>
        <begin position="24"/>
        <end position="140"/>
    </location>
</feature>
<proteinExistence type="predicted"/>
<sequence length="140" mass="14917">MIRRAFVRLAVAAALSLPFAACGGDGGTGLQSELSGTYTLRTVNGQPLPFVAYQDATDKIELLGDEFQFSADSFTESADVRYTERGVVTTDTFEDSGRYTLDGNALTVTYDSDGSSLTGAVNGNTFTLAGDGIVFLYRKQ</sequence>
<organism evidence="2">
    <name type="scientific">uncultured Gemmatimonadaceae bacterium</name>
    <dbReference type="NCBI Taxonomy" id="246130"/>
    <lineage>
        <taxon>Bacteria</taxon>
        <taxon>Pseudomonadati</taxon>
        <taxon>Gemmatimonadota</taxon>
        <taxon>Gemmatimonadia</taxon>
        <taxon>Gemmatimonadales</taxon>
        <taxon>Gemmatimonadaceae</taxon>
        <taxon>environmental samples</taxon>
    </lineage>
</organism>
<keyword evidence="1" id="KW-0732">Signal</keyword>
<gene>
    <name evidence="2" type="ORF">AVDCRST_MAG11-4109</name>
</gene>
<name>A0A6J4MLW0_9BACT</name>
<dbReference type="AlphaFoldDB" id="A0A6J4MLW0"/>
<evidence type="ECO:0000313" key="2">
    <source>
        <dbReference type="EMBL" id="CAA9360799.1"/>
    </source>
</evidence>
<accession>A0A6J4MLW0</accession>
<dbReference type="EMBL" id="CADCTU010000878">
    <property type="protein sequence ID" value="CAA9360799.1"/>
    <property type="molecule type" value="Genomic_DNA"/>
</dbReference>